<dbReference type="EMBL" id="CM037029">
    <property type="protein sequence ID" value="KAH7653888.1"/>
    <property type="molecule type" value="Genomic_DNA"/>
</dbReference>
<gene>
    <name evidence="1" type="ORF">IHE45_19G108300</name>
</gene>
<evidence type="ECO:0000313" key="1">
    <source>
        <dbReference type="EMBL" id="KAH7653888.1"/>
    </source>
</evidence>
<dbReference type="Proteomes" id="UP000827976">
    <property type="component" value="Chromosome 19"/>
</dbReference>
<protein>
    <submittedName>
        <fullName evidence="1">Tropomyosin protein</fullName>
    </submittedName>
</protein>
<accession>A0ACB7U0M3</accession>
<name>A0ACB7U0M3_DIOAL</name>
<keyword evidence="2" id="KW-1185">Reference proteome</keyword>
<organism evidence="1 2">
    <name type="scientific">Dioscorea alata</name>
    <name type="common">Purple yam</name>
    <dbReference type="NCBI Taxonomy" id="55571"/>
    <lineage>
        <taxon>Eukaryota</taxon>
        <taxon>Viridiplantae</taxon>
        <taxon>Streptophyta</taxon>
        <taxon>Embryophyta</taxon>
        <taxon>Tracheophyta</taxon>
        <taxon>Spermatophyta</taxon>
        <taxon>Magnoliopsida</taxon>
        <taxon>Liliopsida</taxon>
        <taxon>Dioscoreales</taxon>
        <taxon>Dioscoreaceae</taxon>
        <taxon>Dioscorea</taxon>
    </lineage>
</organism>
<evidence type="ECO:0000313" key="2">
    <source>
        <dbReference type="Proteomes" id="UP000827976"/>
    </source>
</evidence>
<sequence length="584" mass="68455">MEPGSLFLPVLLHADMVFYVHTGKGTVTWVGDDGTDSLDVKKGDIYKLDQGIVFYVHSHPDATREKLRIHAIFDTQENFVDAYSNLSDLVRGFDDKVLQTGFQVSEEAIQTIKGVEKPPPIVPFKVDNESDGPSNNWDERLMKAIIGSQRPLDMIYNKKKKKTRAINLLTTKHNVENCNGWSVAVTSSDFKALRGCDIGVFMVNLTKGSMMGPHWNPRGTEIAIAIHGQGMVQVVCPSEVAGDEGISKCQNERFKVKEGDVFIVPRFHPMAQISFNNDSFVFVGFSSNVQKNYPQFLAGKWSVFRTIRKDILAMSFNVGNETVEELWASQNDAVMLECASCAEEAERQMEEEIERKREEKEEAKRREEEAKRRKEEEEAAKKREEEAKRRKEEEEEAKRRKEEEEAKRRKEEEEAKRREEEEEEAKRREEEEEEAKRRKEEEEEAKRRKEEEEAKRREEEEEEAKRRKEEEEARRKEEEEAKRREEEEEEAAKRREEEEEEAKRREEEEQEAKRKEEEEAAAAKRKEQEEQEAKSREEEEEQEVKREEEEDAAKKRREEDIEIENKEKGEGRKRALSRKMVSRV</sequence>
<reference evidence="2" key="1">
    <citation type="journal article" date="2022" name="Nat. Commun.">
        <title>Chromosome evolution and the genetic basis of agronomically important traits in greater yam.</title>
        <authorList>
            <person name="Bredeson J.V."/>
            <person name="Lyons J.B."/>
            <person name="Oniyinde I.O."/>
            <person name="Okereke N.R."/>
            <person name="Kolade O."/>
            <person name="Nnabue I."/>
            <person name="Nwadili C.O."/>
            <person name="Hribova E."/>
            <person name="Parker M."/>
            <person name="Nwogha J."/>
            <person name="Shu S."/>
            <person name="Carlson J."/>
            <person name="Kariba R."/>
            <person name="Muthemba S."/>
            <person name="Knop K."/>
            <person name="Barton G.J."/>
            <person name="Sherwood A.V."/>
            <person name="Lopez-Montes A."/>
            <person name="Asiedu R."/>
            <person name="Jamnadass R."/>
            <person name="Muchugi A."/>
            <person name="Goodstein D."/>
            <person name="Egesi C.N."/>
            <person name="Featherston J."/>
            <person name="Asfaw A."/>
            <person name="Simpson G.G."/>
            <person name="Dolezel J."/>
            <person name="Hendre P.S."/>
            <person name="Van Deynze A."/>
            <person name="Kumar P.L."/>
            <person name="Obidiegwu J.E."/>
            <person name="Bhattacharjee R."/>
            <person name="Rokhsar D.S."/>
        </authorList>
    </citation>
    <scope>NUCLEOTIDE SEQUENCE [LARGE SCALE GENOMIC DNA]</scope>
    <source>
        <strain evidence="2">cv. TDa95/00328</strain>
    </source>
</reference>
<proteinExistence type="predicted"/>
<comment type="caution">
    <text evidence="1">The sequence shown here is derived from an EMBL/GenBank/DDBJ whole genome shotgun (WGS) entry which is preliminary data.</text>
</comment>